<dbReference type="PROSITE" id="PS50835">
    <property type="entry name" value="IG_LIKE"/>
    <property type="match status" value="6"/>
</dbReference>
<feature type="non-terminal residue" evidence="5">
    <location>
        <position position="1"/>
    </location>
</feature>
<dbReference type="PANTHER" id="PTHR44170">
    <property type="entry name" value="PROTEIN SIDEKICK"/>
    <property type="match status" value="1"/>
</dbReference>
<reference evidence="5 6" key="1">
    <citation type="submission" date="2022-05" db="EMBL/GenBank/DDBJ databases">
        <authorList>
            <consortium name="Genoscope - CEA"/>
            <person name="William W."/>
        </authorList>
    </citation>
    <scope>NUCLEOTIDE SEQUENCE [LARGE SCALE GENOMIC DNA]</scope>
</reference>
<feature type="domain" description="Ig-like" evidence="3">
    <location>
        <begin position="24"/>
        <end position="112"/>
    </location>
</feature>
<feature type="domain" description="Ig-like" evidence="3">
    <location>
        <begin position="404"/>
        <end position="494"/>
    </location>
</feature>
<feature type="domain" description="Fibronectin type-III" evidence="4">
    <location>
        <begin position="915"/>
        <end position="1009"/>
    </location>
</feature>
<dbReference type="SUPFAM" id="SSF49265">
    <property type="entry name" value="Fibronectin type III"/>
    <property type="match status" value="3"/>
</dbReference>
<comment type="caution">
    <text evidence="5">The sequence shown here is derived from an EMBL/GenBank/DDBJ whole genome shotgun (WGS) entry which is preliminary data.</text>
</comment>
<dbReference type="InterPro" id="IPR003599">
    <property type="entry name" value="Ig_sub"/>
</dbReference>
<evidence type="ECO:0000313" key="6">
    <source>
        <dbReference type="Proteomes" id="UP001159405"/>
    </source>
</evidence>
<dbReference type="Proteomes" id="UP001159405">
    <property type="component" value="Unassembled WGS sequence"/>
</dbReference>
<dbReference type="Gene3D" id="2.60.40.10">
    <property type="entry name" value="Immunoglobulins"/>
    <property type="match status" value="11"/>
</dbReference>
<keyword evidence="6" id="KW-1185">Reference proteome</keyword>
<dbReference type="Pfam" id="PF00041">
    <property type="entry name" value="fn3"/>
    <property type="match status" value="3"/>
</dbReference>
<dbReference type="SMART" id="SM00409">
    <property type="entry name" value="IG"/>
    <property type="match status" value="6"/>
</dbReference>
<evidence type="ECO:0000313" key="5">
    <source>
        <dbReference type="EMBL" id="CAH3151160.1"/>
    </source>
</evidence>
<organism evidence="5 6">
    <name type="scientific">Porites lobata</name>
    <dbReference type="NCBI Taxonomy" id="104759"/>
    <lineage>
        <taxon>Eukaryota</taxon>
        <taxon>Metazoa</taxon>
        <taxon>Cnidaria</taxon>
        <taxon>Anthozoa</taxon>
        <taxon>Hexacorallia</taxon>
        <taxon>Scleractinia</taxon>
        <taxon>Fungiina</taxon>
        <taxon>Poritidae</taxon>
        <taxon>Porites</taxon>
    </lineage>
</organism>
<dbReference type="InterPro" id="IPR036116">
    <property type="entry name" value="FN3_sf"/>
</dbReference>
<dbReference type="SMART" id="SM00060">
    <property type="entry name" value="FN3"/>
    <property type="match status" value="5"/>
</dbReference>
<keyword evidence="2" id="KW-1015">Disulfide bond</keyword>
<dbReference type="InterPro" id="IPR007110">
    <property type="entry name" value="Ig-like_dom"/>
</dbReference>
<accession>A0ABN8PUL9</accession>
<keyword evidence="1" id="KW-0677">Repeat</keyword>
<dbReference type="InterPro" id="IPR003598">
    <property type="entry name" value="Ig_sub2"/>
</dbReference>
<dbReference type="SMART" id="SM00408">
    <property type="entry name" value="IGc2"/>
    <property type="match status" value="6"/>
</dbReference>
<evidence type="ECO:0000259" key="4">
    <source>
        <dbReference type="PROSITE" id="PS50853"/>
    </source>
</evidence>
<dbReference type="PROSITE" id="PS50853">
    <property type="entry name" value="FN3"/>
    <property type="match status" value="4"/>
</dbReference>
<dbReference type="CDD" id="cd00063">
    <property type="entry name" value="FN3"/>
    <property type="match status" value="4"/>
</dbReference>
<feature type="domain" description="Fibronectin type-III" evidence="4">
    <location>
        <begin position="812"/>
        <end position="911"/>
    </location>
</feature>
<evidence type="ECO:0000259" key="3">
    <source>
        <dbReference type="PROSITE" id="PS50835"/>
    </source>
</evidence>
<dbReference type="SUPFAM" id="SSF48726">
    <property type="entry name" value="Immunoglobulin"/>
    <property type="match status" value="6"/>
</dbReference>
<name>A0ABN8PUL9_9CNID</name>
<feature type="domain" description="Fibronectin type-III" evidence="4">
    <location>
        <begin position="607"/>
        <end position="708"/>
    </location>
</feature>
<feature type="domain" description="Ig-like" evidence="3">
    <location>
        <begin position="114"/>
        <end position="208"/>
    </location>
</feature>
<feature type="domain" description="Fibronectin type-III" evidence="4">
    <location>
        <begin position="713"/>
        <end position="807"/>
    </location>
</feature>
<dbReference type="Pfam" id="PF13927">
    <property type="entry name" value="Ig_3"/>
    <property type="match status" value="5"/>
</dbReference>
<proteinExistence type="predicted"/>
<dbReference type="InterPro" id="IPR013783">
    <property type="entry name" value="Ig-like_fold"/>
</dbReference>
<feature type="domain" description="Ig-like" evidence="3">
    <location>
        <begin position="314"/>
        <end position="400"/>
    </location>
</feature>
<feature type="domain" description="Ig-like" evidence="3">
    <location>
        <begin position="505"/>
        <end position="603"/>
    </location>
</feature>
<dbReference type="PANTHER" id="PTHR44170:SF6">
    <property type="entry name" value="CONTACTIN"/>
    <property type="match status" value="1"/>
</dbReference>
<evidence type="ECO:0000256" key="1">
    <source>
        <dbReference type="ARBA" id="ARBA00022737"/>
    </source>
</evidence>
<dbReference type="InterPro" id="IPR036179">
    <property type="entry name" value="Ig-like_dom_sf"/>
</dbReference>
<protein>
    <submittedName>
        <fullName evidence="5">Uncharacterized protein</fullName>
    </submittedName>
</protein>
<dbReference type="InterPro" id="IPR003961">
    <property type="entry name" value="FN3_dom"/>
</dbReference>
<feature type="domain" description="Ig-like" evidence="3">
    <location>
        <begin position="224"/>
        <end position="308"/>
    </location>
</feature>
<evidence type="ECO:0000256" key="2">
    <source>
        <dbReference type="ARBA" id="ARBA00023157"/>
    </source>
</evidence>
<gene>
    <name evidence="5" type="ORF">PLOB_00048461</name>
</gene>
<dbReference type="EMBL" id="CALNXK010000090">
    <property type="protein sequence ID" value="CAH3151160.1"/>
    <property type="molecule type" value="Genomic_DNA"/>
</dbReference>
<sequence length="1112" mass="124209">LTKIFNSKGFVISIISLTGFANRPAIRIQPNDVTITPGTDHITIHCMKSEDSQVKWYRNGKAIKVHHDPDLQVTSDGSLFVRNPRKERDEGTYRCVVSSWEKVLISRLATVRFPYLYDFSVGDQAYDVYEGENTVLRCQAPDSFPHRTIQWSKITAGIEETLVKSSHYVVSKEGDLHFAFADKMDEGVYVCTVTNLFLSLQDQRKRITINFGLLPDERQPSKPPKVAEEFEKPKTALKGEKFILECIVYGKPVPSITLKKKGTHVTLGTTTGNVNRLVIDSFAPHDAGEYMCTASDDSGASNKKSTVIKMEAKPEWVTKPQDTTSVSHSSVVLPCMAFGLPVVQYKWYFNGKPVKETERYHFSNGNLTIKGLTHSDNGMYQCFVGNKHGELHADVELTVSAEIPAGFGTGSRAPQSNLQALVHTNVELICNPTGEPKPTVRWRFEPMLVQDSGRHRILSNGNLRISNVTKSDSGEYTCEVSNRLAKASRKGFLSVVEYMITSNMPDSERLSVVLGQEVRFWCGVTTKRRIEITFQWFKFLRDRIVTNPHLRTWKRDIYNNLSNTSVQKGYLKIHGARYSDSGPYTCEAKGNGESIMRKSVVLTIQGPPDPPIRMFIVQEPEAGESVNISWELGKSNGSPIRKMVIQYSTQISSDTWQTLTEVDDPAVKGRKQIQLSPWLRYTFRAVAVNDIGNSTPSAQSSSIQTPAAAPSSFPLEVRGEGKSSSSLSIKWKPLPLLKQNGPGLYYVVYYRRADGKGRPFRKEIRNSSSYVVTGLNFYTKYEIRLQAANVKGFGPKSPPVFGYSGEKVPVGAPRDLHVRITTPTSAHATWTGVPNTRESIRGKLLGYKIYFWKTPSGQTPEKNARFQSTIDTSTTLHLEAFTSYRFQVVAYNSVGDGPASNVVGPLTTPESVPDSPRSISINVQNDSHILLQWQPPEHVNGAIAGYQVTAQKQPELMTAITWRTNDSSTEILMHHIDFQAVYRISVLAINRMGKGPPVTVTFDLSAAPPVAPTNVKAGFDVNSKEARLSWKSSLTDIEGFRIFYWGESNNLRTVDVDRARRRKEIMSGLENEHKLYFQIAAFKIIHGGHYIVGPRSKKVTAGNGMIILKLCY</sequence>